<name>A0A0C3IQB7_PISTI</name>
<gene>
    <name evidence="2" type="ORF">M404DRAFT_30610</name>
</gene>
<dbReference type="OrthoDB" id="3251181at2759"/>
<dbReference type="HOGENOM" id="CLU_877494_0_0_1"/>
<reference evidence="2 3" key="1">
    <citation type="submission" date="2014-04" db="EMBL/GenBank/DDBJ databases">
        <authorList>
            <consortium name="DOE Joint Genome Institute"/>
            <person name="Kuo A."/>
            <person name="Kohler A."/>
            <person name="Costa M.D."/>
            <person name="Nagy L.G."/>
            <person name="Floudas D."/>
            <person name="Copeland A."/>
            <person name="Barry K.W."/>
            <person name="Cichocki N."/>
            <person name="Veneault-Fourrey C."/>
            <person name="LaButti K."/>
            <person name="Lindquist E.A."/>
            <person name="Lipzen A."/>
            <person name="Lundell T."/>
            <person name="Morin E."/>
            <person name="Murat C."/>
            <person name="Sun H."/>
            <person name="Tunlid A."/>
            <person name="Henrissat B."/>
            <person name="Grigoriev I.V."/>
            <person name="Hibbett D.S."/>
            <person name="Martin F."/>
            <person name="Nordberg H.P."/>
            <person name="Cantor M.N."/>
            <person name="Hua S.X."/>
        </authorList>
    </citation>
    <scope>NUCLEOTIDE SEQUENCE [LARGE SCALE GENOMIC DNA]</scope>
    <source>
        <strain evidence="2 3">Marx 270</strain>
    </source>
</reference>
<dbReference type="STRING" id="870435.A0A0C3IQB7"/>
<reference evidence="3" key="2">
    <citation type="submission" date="2015-01" db="EMBL/GenBank/DDBJ databases">
        <title>Evolutionary Origins and Diversification of the Mycorrhizal Mutualists.</title>
        <authorList>
            <consortium name="DOE Joint Genome Institute"/>
            <consortium name="Mycorrhizal Genomics Consortium"/>
            <person name="Kohler A."/>
            <person name="Kuo A."/>
            <person name="Nagy L.G."/>
            <person name="Floudas D."/>
            <person name="Copeland A."/>
            <person name="Barry K.W."/>
            <person name="Cichocki N."/>
            <person name="Veneault-Fourrey C."/>
            <person name="LaButti K."/>
            <person name="Lindquist E.A."/>
            <person name="Lipzen A."/>
            <person name="Lundell T."/>
            <person name="Morin E."/>
            <person name="Murat C."/>
            <person name="Riley R."/>
            <person name="Ohm R."/>
            <person name="Sun H."/>
            <person name="Tunlid A."/>
            <person name="Henrissat B."/>
            <person name="Grigoriev I.V."/>
            <person name="Hibbett D.S."/>
            <person name="Martin F."/>
        </authorList>
    </citation>
    <scope>NUCLEOTIDE SEQUENCE [LARGE SCALE GENOMIC DNA]</scope>
    <source>
        <strain evidence="3">Marx 270</strain>
    </source>
</reference>
<dbReference type="Proteomes" id="UP000054217">
    <property type="component" value="Unassembled WGS sequence"/>
</dbReference>
<evidence type="ECO:0000313" key="3">
    <source>
        <dbReference type="Proteomes" id="UP000054217"/>
    </source>
</evidence>
<dbReference type="EMBL" id="KN832007">
    <property type="protein sequence ID" value="KIN99147.1"/>
    <property type="molecule type" value="Genomic_DNA"/>
</dbReference>
<dbReference type="AlphaFoldDB" id="A0A0C3IQB7"/>
<evidence type="ECO:0000259" key="1">
    <source>
        <dbReference type="Pfam" id="PF22936"/>
    </source>
</evidence>
<protein>
    <recommendedName>
        <fullName evidence="1">Retrovirus-related Pol polyprotein from transposon TNT 1-94-like beta-barrel domain-containing protein</fullName>
    </recommendedName>
</protein>
<dbReference type="InterPro" id="IPR054722">
    <property type="entry name" value="PolX-like_BBD"/>
</dbReference>
<sequence length="317" mass="34699">MNPDQYEEWLMKDKEACAQITLTLKDEPLSSVLYASTAVETWTKLSERYEGKGKQSIAYLIGELFHGTLTNDQPMETQLNAMWQKAHILLSLGQPLNDSLVAITMVISLLQSYSTLWTILMSSNDKLTIETVISQVLTNPGKKSKATDRKKKKKCIYAPCGKTGHMEDECYKKKADKAAKAAPQGSAQGSKDKSKEKMELTAKVATVAEEDCGPLCLFMACTCPETSASDKLSPSQPVIVGDGRTIQAIGKGRIEVSMHLEDGRTSGTILRDIYYVPDLDTNLVSVPALASKGLLVTFGEQECRVHIDSKVVALATK</sequence>
<dbReference type="Pfam" id="PF14223">
    <property type="entry name" value="Retrotran_gag_2"/>
    <property type="match status" value="1"/>
</dbReference>
<keyword evidence="3" id="KW-1185">Reference proteome</keyword>
<organism evidence="2 3">
    <name type="scientific">Pisolithus tinctorius Marx 270</name>
    <dbReference type="NCBI Taxonomy" id="870435"/>
    <lineage>
        <taxon>Eukaryota</taxon>
        <taxon>Fungi</taxon>
        <taxon>Dikarya</taxon>
        <taxon>Basidiomycota</taxon>
        <taxon>Agaricomycotina</taxon>
        <taxon>Agaricomycetes</taxon>
        <taxon>Agaricomycetidae</taxon>
        <taxon>Boletales</taxon>
        <taxon>Sclerodermatineae</taxon>
        <taxon>Pisolithaceae</taxon>
        <taxon>Pisolithus</taxon>
    </lineage>
</organism>
<evidence type="ECO:0000313" key="2">
    <source>
        <dbReference type="EMBL" id="KIN99147.1"/>
    </source>
</evidence>
<accession>A0A0C3IQB7</accession>
<dbReference type="InParanoid" id="A0A0C3IQB7"/>
<feature type="domain" description="Retrovirus-related Pol polyprotein from transposon TNT 1-94-like beta-barrel" evidence="1">
    <location>
        <begin position="234"/>
        <end position="293"/>
    </location>
</feature>
<proteinExistence type="predicted"/>
<dbReference type="Pfam" id="PF22936">
    <property type="entry name" value="Pol_BBD"/>
    <property type="match status" value="1"/>
</dbReference>